<dbReference type="Pfam" id="PF14322">
    <property type="entry name" value="SusD-like_3"/>
    <property type="match status" value="1"/>
</dbReference>
<comment type="similarity">
    <text evidence="2">Belongs to the SusD family.</text>
</comment>
<evidence type="ECO:0000259" key="6">
    <source>
        <dbReference type="Pfam" id="PF07980"/>
    </source>
</evidence>
<evidence type="ECO:0000256" key="2">
    <source>
        <dbReference type="ARBA" id="ARBA00006275"/>
    </source>
</evidence>
<evidence type="ECO:0000256" key="4">
    <source>
        <dbReference type="ARBA" id="ARBA00023136"/>
    </source>
</evidence>
<dbReference type="Gene3D" id="1.25.40.390">
    <property type="match status" value="1"/>
</dbReference>
<dbReference type="EMBL" id="JAVHUL010000036">
    <property type="protein sequence ID" value="MDQ7918257.1"/>
    <property type="molecule type" value="Genomic_DNA"/>
</dbReference>
<organism evidence="8 9">
    <name type="scientific">Mesonia profundi</name>
    <dbReference type="NCBI Taxonomy" id="3070998"/>
    <lineage>
        <taxon>Bacteria</taxon>
        <taxon>Pseudomonadati</taxon>
        <taxon>Bacteroidota</taxon>
        <taxon>Flavobacteriia</taxon>
        <taxon>Flavobacteriales</taxon>
        <taxon>Flavobacteriaceae</taxon>
        <taxon>Mesonia</taxon>
    </lineage>
</organism>
<evidence type="ECO:0000256" key="1">
    <source>
        <dbReference type="ARBA" id="ARBA00004442"/>
    </source>
</evidence>
<evidence type="ECO:0000259" key="7">
    <source>
        <dbReference type="Pfam" id="PF14322"/>
    </source>
</evidence>
<dbReference type="RefSeq" id="WP_308865251.1">
    <property type="nucleotide sequence ID" value="NZ_JAVHUL010000036.1"/>
</dbReference>
<gene>
    <name evidence="8" type="ORF">RBU60_11780</name>
</gene>
<comment type="subcellular location">
    <subcellularLocation>
        <location evidence="1">Cell outer membrane</location>
    </subcellularLocation>
</comment>
<sequence length="460" mass="52198">MKLYNKINLLLFLCILGTSCEEFVEVEVPAHQLPVSVVFENEATARSAMLGIYYQLFRSSAFSNGHTSSVTALAGLSAGTLTPVDATNTVFTEFLQHEVLPQNPNNLNLWSSAYHTVYMVNSFLEGLEASDSLPEELASHLRGEALFIRGFTYFYLRQLYGKVPLILTSDYRLNASAASNTLEEIHTQILADLQTAENLLPEAYTQQERTYVNRYGAKALLARIALYDENWQLALQYSNEVITQSALYGLEENLDEVFLANSQEAIWQISPLGGGNTTTNTHEWTIFSSAFPQLRLTDGFETNFETGDLRKHFWLEQHPENNTYRPSKYKAGNNSSAITEYSMVFRLAEQYFIRAEAQAHLSSMPAAIADLDHIRERAGIPLIAQTQPNITTEAFLTLLLEERQRELFAEWGQRWLDLWRTQQAASVFSDSTLWEPTDELYPIPEKERIKNPNLTQNPGY</sequence>
<dbReference type="SUPFAM" id="SSF48452">
    <property type="entry name" value="TPR-like"/>
    <property type="match status" value="1"/>
</dbReference>
<dbReference type="InterPro" id="IPR033985">
    <property type="entry name" value="SusD-like_N"/>
</dbReference>
<reference evidence="8 9" key="1">
    <citation type="submission" date="2023-08" db="EMBL/GenBank/DDBJ databases">
        <title>Mesonia sp. MT50, isolated from deep-sea sediment of the Mariana Trench.</title>
        <authorList>
            <person name="Fu H."/>
        </authorList>
    </citation>
    <scope>NUCLEOTIDE SEQUENCE [LARGE SCALE GENOMIC DNA]</scope>
    <source>
        <strain evidence="8 9">MT50</strain>
    </source>
</reference>
<evidence type="ECO:0000313" key="9">
    <source>
        <dbReference type="Proteomes" id="UP001230915"/>
    </source>
</evidence>
<accession>A0ABU1A3I4</accession>
<keyword evidence="5" id="KW-0998">Cell outer membrane</keyword>
<feature type="domain" description="SusD-like N-terminal" evidence="7">
    <location>
        <begin position="91"/>
        <end position="226"/>
    </location>
</feature>
<dbReference type="InterPro" id="IPR012944">
    <property type="entry name" value="SusD_RagB_dom"/>
</dbReference>
<protein>
    <submittedName>
        <fullName evidence="8">RagB/SusD family nutrient uptake outer membrane protein</fullName>
    </submittedName>
</protein>
<dbReference type="PROSITE" id="PS51257">
    <property type="entry name" value="PROKAR_LIPOPROTEIN"/>
    <property type="match status" value="1"/>
</dbReference>
<dbReference type="CDD" id="cd08977">
    <property type="entry name" value="SusD"/>
    <property type="match status" value="1"/>
</dbReference>
<dbReference type="Pfam" id="PF07980">
    <property type="entry name" value="SusD_RagB"/>
    <property type="match status" value="1"/>
</dbReference>
<keyword evidence="4" id="KW-0472">Membrane</keyword>
<keyword evidence="3" id="KW-0732">Signal</keyword>
<evidence type="ECO:0000256" key="5">
    <source>
        <dbReference type="ARBA" id="ARBA00023237"/>
    </source>
</evidence>
<name>A0ABU1A3I4_9FLAO</name>
<dbReference type="Proteomes" id="UP001230915">
    <property type="component" value="Unassembled WGS sequence"/>
</dbReference>
<comment type="caution">
    <text evidence="8">The sequence shown here is derived from an EMBL/GenBank/DDBJ whole genome shotgun (WGS) entry which is preliminary data.</text>
</comment>
<evidence type="ECO:0000256" key="3">
    <source>
        <dbReference type="ARBA" id="ARBA00022729"/>
    </source>
</evidence>
<keyword evidence="9" id="KW-1185">Reference proteome</keyword>
<proteinExistence type="inferred from homology"/>
<feature type="domain" description="RagB/SusD" evidence="6">
    <location>
        <begin position="326"/>
        <end position="460"/>
    </location>
</feature>
<dbReference type="InterPro" id="IPR011990">
    <property type="entry name" value="TPR-like_helical_dom_sf"/>
</dbReference>
<evidence type="ECO:0000313" key="8">
    <source>
        <dbReference type="EMBL" id="MDQ7918257.1"/>
    </source>
</evidence>